<name>A0ABM0ZVA3_APLCA</name>
<keyword evidence="1" id="KW-1185">Reference proteome</keyword>
<gene>
    <name evidence="2" type="primary">LOC101848501</name>
</gene>
<evidence type="ECO:0000313" key="2">
    <source>
        <dbReference type="RefSeq" id="XP_012935197.1"/>
    </source>
</evidence>
<sequence>MKREFQCLAYIKEESVPLQQLLITRGLDGRNRFHCWVLTSYVGGGEWPWRVLYQLPTPQCSLIMEVNVSAVSRSNAALYLDDRARSKACKPHEESKLHVTQNDVTKSSATNLSYIVPKPGLEKGSGYTEILVKPSPTRTPQTPHPPITDFHSTDPTVLGVYNKASSSLIGQNLYRKGYVVLLYLLLYGVLYKLSAR</sequence>
<protein>
    <submittedName>
        <fullName evidence="2">Uncharacterized protein LOC101848501</fullName>
    </submittedName>
</protein>
<dbReference type="Proteomes" id="UP000694888">
    <property type="component" value="Unplaced"/>
</dbReference>
<dbReference type="GeneID" id="101848501"/>
<reference evidence="2" key="1">
    <citation type="submission" date="2025-08" db="UniProtKB">
        <authorList>
            <consortium name="RefSeq"/>
        </authorList>
    </citation>
    <scope>IDENTIFICATION</scope>
</reference>
<accession>A0ABM0ZVA3</accession>
<evidence type="ECO:0000313" key="1">
    <source>
        <dbReference type="Proteomes" id="UP000694888"/>
    </source>
</evidence>
<dbReference type="RefSeq" id="XP_012935197.1">
    <property type="nucleotide sequence ID" value="XM_013079743.2"/>
</dbReference>
<proteinExistence type="predicted"/>
<organism evidence="1 2">
    <name type="scientific">Aplysia californica</name>
    <name type="common">California sea hare</name>
    <dbReference type="NCBI Taxonomy" id="6500"/>
    <lineage>
        <taxon>Eukaryota</taxon>
        <taxon>Metazoa</taxon>
        <taxon>Spiralia</taxon>
        <taxon>Lophotrochozoa</taxon>
        <taxon>Mollusca</taxon>
        <taxon>Gastropoda</taxon>
        <taxon>Heterobranchia</taxon>
        <taxon>Euthyneura</taxon>
        <taxon>Tectipleura</taxon>
        <taxon>Aplysiida</taxon>
        <taxon>Aplysioidea</taxon>
        <taxon>Aplysiidae</taxon>
        <taxon>Aplysia</taxon>
    </lineage>
</organism>